<accession>A0A2T9ZJY5</accession>
<name>A0A2T9ZJY5_9FUNG</name>
<dbReference type="PANTHER" id="PTHR14374">
    <property type="entry name" value="FOIE GRAS"/>
    <property type="match status" value="1"/>
</dbReference>
<evidence type="ECO:0000313" key="2">
    <source>
        <dbReference type="Proteomes" id="UP000245609"/>
    </source>
</evidence>
<gene>
    <name evidence="1" type="ORF">BB560_000547</name>
</gene>
<sequence>MEPFSNISHEFSKQVYPVLGVYGSPNDKNYNSYLKVTSNSVLSYLKTVPEDGHGNLRPIILNNYNLHWKIIHLSPDDPLRKIPGEKNKLTSILEKKWLDKIQSTPSVSLAFYELQDNVSLIAQKIAFFDSKSPVLCIHVISSNQKLDESLLDTIIHKISSESKIDSKRIFLYSNFPQQVSRSLLEKIEATLFDCSMQYYENKISKKQAKINNLKTLVANILKPPESESPLQTDKRLSSLEENNTLNIRANLLAQYLKQSYYSECCHEFELKKWCIKEAYKQIQIYLKEVLDNSNTLFASIPPVIPNISPSQFLYKNPLWNEGLHIMNTLCVRMEREAIIESQESPRAQHLQNLLQILDLLKPSHGFFKTFVLSLSLELLLPLHQLVFRYKSRMPIAIIPKAFDDLLISVLPVSLEHIGFLHYYIVSLLYSCVKELNKAGLKAFNITINGNEVEVTSLHIWNRILFHLTEGRNSFTDKLWLLKLDTLMAESLFKLGSADHATKKILSVSNGYRDLKWNKLLAKSLEIMEAYCHDSIKLPCLLELSALLKTKESALRWTEWINTRDDIISLDSTSCVPILNCSANFETPTHTTTKENLFSIYFTNTLPVPLTLSSVLVELSPPSAGSLEVKNVEINNSKIRLTGLARMPQGCMSVSIAKITALIKGKKGSVTYSWAISSSQTRATWKYCSLGNVLDFNFINLYKYDPAFFGESCNIGINISNNSLLTAKNIYIEFTLTNKLSSEVKSSITLEYRDLNPELTFSRSFDLKIPDEHQVSDFLLTGVLKGELPGFDPIQVTKSQEIFARNPLSINCEQSHQNLFVNIQNTASSKLMLGGINESKAVLDPWMKYVFTVYDKPETLALTLQRFDKEKNIFENEFENRYKMEYQPVPKNISVELECQTLFIIGKPSQLTYSVTNPFSYSVKLLANVVPVSGVVFSGNKRITFRLLPNQSKKLIYTVVFLSCTKKLPQFELSTLSDVPPPLPTTPNISNFDVQNTIFVGLSNANVVGNIIRNDNIKISVIPG</sequence>
<comment type="caution">
    <text evidence="1">The sequence shown here is derived from an EMBL/GenBank/DDBJ whole genome shotgun (WGS) entry which is preliminary data.</text>
</comment>
<dbReference type="PANTHER" id="PTHR14374:SF0">
    <property type="entry name" value="TRAFFICKING PROTEIN PARTICLE COMPLEX SUBUNIT 11"/>
    <property type="match status" value="1"/>
</dbReference>
<evidence type="ECO:0008006" key="3">
    <source>
        <dbReference type="Google" id="ProtNLM"/>
    </source>
</evidence>
<dbReference type="EMBL" id="MBFS01000060">
    <property type="protein sequence ID" value="PVV04936.1"/>
    <property type="molecule type" value="Genomic_DNA"/>
</dbReference>
<dbReference type="AlphaFoldDB" id="A0A2T9ZJY5"/>
<organism evidence="1 2">
    <name type="scientific">Smittium megazygosporum</name>
    <dbReference type="NCBI Taxonomy" id="133381"/>
    <lineage>
        <taxon>Eukaryota</taxon>
        <taxon>Fungi</taxon>
        <taxon>Fungi incertae sedis</taxon>
        <taxon>Zoopagomycota</taxon>
        <taxon>Kickxellomycotina</taxon>
        <taxon>Harpellomycetes</taxon>
        <taxon>Harpellales</taxon>
        <taxon>Legeriomycetaceae</taxon>
        <taxon>Smittium</taxon>
    </lineage>
</organism>
<proteinExistence type="predicted"/>
<reference evidence="1 2" key="1">
    <citation type="journal article" date="2018" name="MBio">
        <title>Comparative Genomics Reveals the Core Gene Toolbox for the Fungus-Insect Symbiosis.</title>
        <authorList>
            <person name="Wang Y."/>
            <person name="Stata M."/>
            <person name="Wang W."/>
            <person name="Stajich J.E."/>
            <person name="White M.M."/>
            <person name="Moncalvo J.M."/>
        </authorList>
    </citation>
    <scope>NUCLEOTIDE SEQUENCE [LARGE SCALE GENOMIC DNA]</scope>
    <source>
        <strain evidence="1 2">SC-DP-2</strain>
    </source>
</reference>
<dbReference type="OrthoDB" id="5537882at2759"/>
<dbReference type="Proteomes" id="UP000245609">
    <property type="component" value="Unassembled WGS sequence"/>
</dbReference>
<evidence type="ECO:0000313" key="1">
    <source>
        <dbReference type="EMBL" id="PVV04936.1"/>
    </source>
</evidence>
<dbReference type="STRING" id="133381.A0A2T9ZJY5"/>
<protein>
    <recommendedName>
        <fullName evidence="3">Trafficking protein particle complex subunit 11 domain-containing protein</fullName>
    </recommendedName>
</protein>
<keyword evidence="2" id="KW-1185">Reference proteome</keyword>